<feature type="transmembrane region" description="Helical" evidence="1">
    <location>
        <begin position="12"/>
        <end position="29"/>
    </location>
</feature>
<keyword evidence="1" id="KW-0472">Membrane</keyword>
<dbReference type="AlphaFoldDB" id="A0ABD6B6Y3"/>
<protein>
    <submittedName>
        <fullName evidence="2">Uncharacterized protein</fullName>
    </submittedName>
</protein>
<keyword evidence="1" id="KW-1133">Transmembrane helix</keyword>
<proteinExistence type="predicted"/>
<evidence type="ECO:0000313" key="3">
    <source>
        <dbReference type="Proteomes" id="UP001597111"/>
    </source>
</evidence>
<name>A0ABD6B6Y3_9EURY</name>
<keyword evidence="1" id="KW-0812">Transmembrane</keyword>
<dbReference type="EMBL" id="JBHUDH010000096">
    <property type="protein sequence ID" value="MFD1526452.1"/>
    <property type="molecule type" value="Genomic_DNA"/>
</dbReference>
<keyword evidence="3" id="KW-1185">Reference proteome</keyword>
<gene>
    <name evidence="2" type="ORF">ACFR9S_09100</name>
</gene>
<feature type="transmembrane region" description="Helical" evidence="1">
    <location>
        <begin position="35"/>
        <end position="55"/>
    </location>
</feature>
<dbReference type="Proteomes" id="UP001597111">
    <property type="component" value="Unassembled WGS sequence"/>
</dbReference>
<sequence>MSREPGSRRRTVGTLLPFLVVLLVGQFVPEGTIPAWSAKAVVATAVLVVLAAITFEVGRGYERA</sequence>
<evidence type="ECO:0000313" key="2">
    <source>
        <dbReference type="EMBL" id="MFD1526452.1"/>
    </source>
</evidence>
<dbReference type="RefSeq" id="WP_379732577.1">
    <property type="nucleotide sequence ID" value="NZ_JBHSWZ010000356.1"/>
</dbReference>
<accession>A0ABD6B6Y3</accession>
<comment type="caution">
    <text evidence="2">The sequence shown here is derived from an EMBL/GenBank/DDBJ whole genome shotgun (WGS) entry which is preliminary data.</text>
</comment>
<evidence type="ECO:0000256" key="1">
    <source>
        <dbReference type="SAM" id="Phobius"/>
    </source>
</evidence>
<organism evidence="2 3">
    <name type="scientific">Halolamina salina</name>
    <dbReference type="NCBI Taxonomy" id="1220023"/>
    <lineage>
        <taxon>Archaea</taxon>
        <taxon>Methanobacteriati</taxon>
        <taxon>Methanobacteriota</taxon>
        <taxon>Stenosarchaea group</taxon>
        <taxon>Halobacteria</taxon>
        <taxon>Halobacteriales</taxon>
        <taxon>Haloferacaceae</taxon>
    </lineage>
</organism>
<reference evidence="2 3" key="1">
    <citation type="journal article" date="2019" name="Int. J. Syst. Evol. Microbiol.">
        <title>The Global Catalogue of Microorganisms (GCM) 10K type strain sequencing project: providing services to taxonomists for standard genome sequencing and annotation.</title>
        <authorList>
            <consortium name="The Broad Institute Genomics Platform"/>
            <consortium name="The Broad Institute Genome Sequencing Center for Infectious Disease"/>
            <person name="Wu L."/>
            <person name="Ma J."/>
        </authorList>
    </citation>
    <scope>NUCLEOTIDE SEQUENCE [LARGE SCALE GENOMIC DNA]</scope>
    <source>
        <strain evidence="2 3">CGMCC 1.12285</strain>
    </source>
</reference>